<evidence type="ECO:0000313" key="9">
    <source>
        <dbReference type="RefSeq" id="XP_039114530.1"/>
    </source>
</evidence>
<keyword evidence="4" id="KW-0238">DNA-binding</keyword>
<sequence>MAIRACSLNNSTSTTLFSNHHALPSKPCVQIPSYSTLPSSCVIKHNISHLTVSENSLIIAAMAEAITLANAAAQAANDAVSLAMALSETISMQTKEDKDFWEEQDLVTRRRRRRRKSSREDEFGDWDSCRDLMEGGVAWSERSRYLTRRQEGEFSGYIKEGTMLEAASTGCRTKKRSDEKVLLRARECRERITLSYKRLVASIATPYQGKGLSFQDLIQEGSIGLLKGVQKFDAKRGNKLSTYLYWWIKQAIIKAIAKKSRLVRQPGSMSAVAKKVANATSLLHRQLGRWPTYQEIADHTALSASRVKLVSDRSKHPISINRPAKNQELILEDVIPGPDETRPEVIVGKQLMLQDMEKLLTTLSAREEYIIRLHYGLAGERIHSCEEIGRLLNLSRERIRQIHRAALTRLREEEDLIESLRQNLT</sequence>
<dbReference type="InterPro" id="IPR007624">
    <property type="entry name" value="RNA_pol_sigma70_r3"/>
</dbReference>
<accession>A0AB40AI07</accession>
<dbReference type="PANTHER" id="PTHR30603">
    <property type="entry name" value="RNA POLYMERASE SIGMA FACTOR RPO"/>
    <property type="match status" value="1"/>
</dbReference>
<dbReference type="SUPFAM" id="SSF88659">
    <property type="entry name" value="Sigma3 and sigma4 domains of RNA polymerase sigma factors"/>
    <property type="match status" value="2"/>
</dbReference>
<keyword evidence="8" id="KW-1185">Reference proteome</keyword>
<name>A0AB40AI07_DIOCR</name>
<evidence type="ECO:0000256" key="1">
    <source>
        <dbReference type="ARBA" id="ARBA00007788"/>
    </source>
</evidence>
<gene>
    <name evidence="9" type="primary">LOC120249894</name>
</gene>
<dbReference type="PROSITE" id="PS00716">
    <property type="entry name" value="SIGMA70_2"/>
    <property type="match status" value="1"/>
</dbReference>
<keyword evidence="2" id="KW-0805">Transcription regulation</keyword>
<dbReference type="PRINTS" id="PR00046">
    <property type="entry name" value="SIGMA70FCT"/>
</dbReference>
<dbReference type="PANTHER" id="PTHR30603:SF47">
    <property type="entry name" value="RNA POLYMERASE SIGMA FACTOR SIGD, CHLOROPLASTIC"/>
    <property type="match status" value="1"/>
</dbReference>
<evidence type="ECO:0000256" key="5">
    <source>
        <dbReference type="ARBA" id="ARBA00023163"/>
    </source>
</evidence>
<dbReference type="InterPro" id="IPR007627">
    <property type="entry name" value="RNA_pol_sigma70_r2"/>
</dbReference>
<dbReference type="RefSeq" id="XP_039114530.1">
    <property type="nucleotide sequence ID" value="XM_039258596.1"/>
</dbReference>
<dbReference type="CDD" id="cd06171">
    <property type="entry name" value="Sigma70_r4"/>
    <property type="match status" value="1"/>
</dbReference>
<evidence type="ECO:0000256" key="4">
    <source>
        <dbReference type="ARBA" id="ARBA00023125"/>
    </source>
</evidence>
<evidence type="ECO:0000259" key="7">
    <source>
        <dbReference type="PROSITE" id="PS00716"/>
    </source>
</evidence>
<dbReference type="AlphaFoldDB" id="A0AB40AI07"/>
<dbReference type="Gene3D" id="1.10.10.10">
    <property type="entry name" value="Winged helix-like DNA-binding domain superfamily/Winged helix DNA-binding domain"/>
    <property type="match status" value="2"/>
</dbReference>
<dbReference type="Pfam" id="PF04542">
    <property type="entry name" value="Sigma70_r2"/>
    <property type="match status" value="1"/>
</dbReference>
<reference evidence="9" key="1">
    <citation type="submission" date="2025-08" db="UniProtKB">
        <authorList>
            <consortium name="RefSeq"/>
        </authorList>
    </citation>
    <scope>IDENTIFICATION</scope>
</reference>
<feature type="domain" description="RNA polymerase sigma-70" evidence="6">
    <location>
        <begin position="216"/>
        <end position="229"/>
    </location>
</feature>
<dbReference type="GO" id="GO:0006352">
    <property type="term" value="P:DNA-templated transcription initiation"/>
    <property type="evidence" value="ECO:0007669"/>
    <property type="project" value="InterPro"/>
</dbReference>
<evidence type="ECO:0000259" key="6">
    <source>
        <dbReference type="PROSITE" id="PS00715"/>
    </source>
</evidence>
<keyword evidence="5" id="KW-0804">Transcription</keyword>
<dbReference type="SUPFAM" id="SSF88946">
    <property type="entry name" value="Sigma2 domain of RNA polymerase sigma factors"/>
    <property type="match status" value="1"/>
</dbReference>
<organism evidence="8 9">
    <name type="scientific">Dioscorea cayennensis subsp. rotundata</name>
    <name type="common">White Guinea yam</name>
    <name type="synonym">Dioscorea rotundata</name>
    <dbReference type="NCBI Taxonomy" id="55577"/>
    <lineage>
        <taxon>Eukaryota</taxon>
        <taxon>Viridiplantae</taxon>
        <taxon>Streptophyta</taxon>
        <taxon>Embryophyta</taxon>
        <taxon>Tracheophyta</taxon>
        <taxon>Spermatophyta</taxon>
        <taxon>Magnoliopsida</taxon>
        <taxon>Liliopsida</taxon>
        <taxon>Dioscoreales</taxon>
        <taxon>Dioscoreaceae</taxon>
        <taxon>Dioscorea</taxon>
    </lineage>
</organism>
<dbReference type="InterPro" id="IPR014284">
    <property type="entry name" value="RNA_pol_sigma-70_dom"/>
</dbReference>
<evidence type="ECO:0000256" key="2">
    <source>
        <dbReference type="ARBA" id="ARBA00023015"/>
    </source>
</evidence>
<comment type="similarity">
    <text evidence="1">Belongs to the sigma-70 factor family.</text>
</comment>
<dbReference type="Proteomes" id="UP001515500">
    <property type="component" value="Chromosome 19"/>
</dbReference>
<dbReference type="Pfam" id="PF04539">
    <property type="entry name" value="Sigma70_r3"/>
    <property type="match status" value="1"/>
</dbReference>
<protein>
    <submittedName>
        <fullName evidence="9">RNA polymerase sigma factor sigD, chloroplastic</fullName>
    </submittedName>
</protein>
<evidence type="ECO:0000313" key="8">
    <source>
        <dbReference type="Proteomes" id="UP001515500"/>
    </source>
</evidence>
<dbReference type="NCBIfam" id="TIGR02937">
    <property type="entry name" value="sigma70-ECF"/>
    <property type="match status" value="1"/>
</dbReference>
<dbReference type="Gene3D" id="1.10.601.10">
    <property type="entry name" value="RNA Polymerase Primary Sigma Factor"/>
    <property type="match status" value="1"/>
</dbReference>
<feature type="domain" description="RNA polymerase sigma-70" evidence="7">
    <location>
        <begin position="384"/>
        <end position="410"/>
    </location>
</feature>
<dbReference type="InterPro" id="IPR013324">
    <property type="entry name" value="RNA_pol_sigma_r3/r4-like"/>
</dbReference>
<keyword evidence="3" id="KW-0731">Sigma factor</keyword>
<dbReference type="PROSITE" id="PS00715">
    <property type="entry name" value="SIGMA70_1"/>
    <property type="match status" value="1"/>
</dbReference>
<dbReference type="InterPro" id="IPR000943">
    <property type="entry name" value="RNA_pol_sigma70"/>
</dbReference>
<dbReference type="InterPro" id="IPR007630">
    <property type="entry name" value="RNA_pol_sigma70_r4"/>
</dbReference>
<dbReference type="GO" id="GO:0003677">
    <property type="term" value="F:DNA binding"/>
    <property type="evidence" value="ECO:0007669"/>
    <property type="project" value="UniProtKB-KW"/>
</dbReference>
<dbReference type="InterPro" id="IPR013325">
    <property type="entry name" value="RNA_pol_sigma_r2"/>
</dbReference>
<dbReference type="Pfam" id="PF04545">
    <property type="entry name" value="Sigma70_r4"/>
    <property type="match status" value="1"/>
</dbReference>
<dbReference type="InterPro" id="IPR050239">
    <property type="entry name" value="Sigma-70_RNA_pol_init_factors"/>
</dbReference>
<dbReference type="GO" id="GO:0016987">
    <property type="term" value="F:sigma factor activity"/>
    <property type="evidence" value="ECO:0007669"/>
    <property type="project" value="UniProtKB-KW"/>
</dbReference>
<dbReference type="InterPro" id="IPR036388">
    <property type="entry name" value="WH-like_DNA-bd_sf"/>
</dbReference>
<proteinExistence type="inferred from homology"/>
<dbReference type="GeneID" id="120249894"/>
<evidence type="ECO:0000256" key="3">
    <source>
        <dbReference type="ARBA" id="ARBA00023082"/>
    </source>
</evidence>
<dbReference type="GO" id="GO:0071482">
    <property type="term" value="P:cellular response to light stimulus"/>
    <property type="evidence" value="ECO:0007669"/>
    <property type="project" value="EnsemblPlants"/>
</dbReference>